<dbReference type="EMBL" id="NHYD01000605">
    <property type="protein sequence ID" value="PPQ93756.1"/>
    <property type="molecule type" value="Genomic_DNA"/>
</dbReference>
<evidence type="ECO:0000259" key="6">
    <source>
        <dbReference type="Pfam" id="PF15469"/>
    </source>
</evidence>
<keyword evidence="4" id="KW-0653">Protein transport</keyword>
<comment type="similarity">
    <text evidence="1 4">Belongs to the SEC5 family.</text>
</comment>
<organism evidence="7 8">
    <name type="scientific">Psilocybe cyanescens</name>
    <dbReference type="NCBI Taxonomy" id="93625"/>
    <lineage>
        <taxon>Eukaryota</taxon>
        <taxon>Fungi</taxon>
        <taxon>Dikarya</taxon>
        <taxon>Basidiomycota</taxon>
        <taxon>Agaricomycotina</taxon>
        <taxon>Agaricomycetes</taxon>
        <taxon>Agaricomycetidae</taxon>
        <taxon>Agaricales</taxon>
        <taxon>Agaricineae</taxon>
        <taxon>Strophariaceae</taxon>
        <taxon>Psilocybe</taxon>
    </lineage>
</organism>
<dbReference type="Proteomes" id="UP000283269">
    <property type="component" value="Unassembled WGS sequence"/>
</dbReference>
<feature type="region of interest" description="Disordered" evidence="5">
    <location>
        <begin position="502"/>
        <end position="543"/>
    </location>
</feature>
<evidence type="ECO:0000256" key="2">
    <source>
        <dbReference type="ARBA" id="ARBA00022448"/>
    </source>
</evidence>
<dbReference type="GO" id="GO:0015031">
    <property type="term" value="P:protein transport"/>
    <property type="evidence" value="ECO:0007669"/>
    <property type="project" value="UniProtKB-KW"/>
</dbReference>
<keyword evidence="8" id="KW-1185">Reference proteome</keyword>
<dbReference type="AlphaFoldDB" id="A0A409XSU4"/>
<comment type="caution">
    <text evidence="7">The sequence shown here is derived from an EMBL/GenBank/DDBJ whole genome shotgun (WGS) entry which is preliminary data.</text>
</comment>
<reference evidence="7 8" key="1">
    <citation type="journal article" date="2018" name="Evol. Lett.">
        <title>Horizontal gene cluster transfer increased hallucinogenic mushroom diversity.</title>
        <authorList>
            <person name="Reynolds H.T."/>
            <person name="Vijayakumar V."/>
            <person name="Gluck-Thaler E."/>
            <person name="Korotkin H.B."/>
            <person name="Matheny P.B."/>
            <person name="Slot J.C."/>
        </authorList>
    </citation>
    <scope>NUCLEOTIDE SEQUENCE [LARGE SCALE GENOMIC DNA]</scope>
    <source>
        <strain evidence="7 8">2631</strain>
    </source>
</reference>
<evidence type="ECO:0000256" key="3">
    <source>
        <dbReference type="ARBA" id="ARBA00022483"/>
    </source>
</evidence>
<dbReference type="GO" id="GO:0006887">
    <property type="term" value="P:exocytosis"/>
    <property type="evidence" value="ECO:0007669"/>
    <property type="project" value="UniProtKB-KW"/>
</dbReference>
<feature type="compositionally biased region" description="Low complexity" evidence="5">
    <location>
        <begin position="502"/>
        <end position="516"/>
    </location>
</feature>
<evidence type="ECO:0000256" key="4">
    <source>
        <dbReference type="RuleBase" id="RU365069"/>
    </source>
</evidence>
<dbReference type="InterPro" id="IPR029175">
    <property type="entry name" value="EXOC2/Sec5"/>
</dbReference>
<feature type="compositionally biased region" description="Pro residues" evidence="5">
    <location>
        <begin position="531"/>
        <end position="542"/>
    </location>
</feature>
<gene>
    <name evidence="7" type="ORF">CVT25_008136</name>
</gene>
<name>A0A409XSU4_PSICY</name>
<protein>
    <recommendedName>
        <fullName evidence="4">Exocyst complex component SEC5</fullName>
    </recommendedName>
</protein>
<evidence type="ECO:0000256" key="5">
    <source>
        <dbReference type="SAM" id="MobiDB-lite"/>
    </source>
</evidence>
<dbReference type="Pfam" id="PF15469">
    <property type="entry name" value="Sec5"/>
    <property type="match status" value="1"/>
</dbReference>
<evidence type="ECO:0000313" key="7">
    <source>
        <dbReference type="EMBL" id="PPQ93756.1"/>
    </source>
</evidence>
<dbReference type="InterPro" id="IPR039481">
    <property type="entry name" value="EXOC2/Sec5_N_dom"/>
</dbReference>
<dbReference type="STRING" id="93625.A0A409XSU4"/>
<keyword evidence="3 4" id="KW-0268">Exocytosis</keyword>
<keyword evidence="2 4" id="KW-0813">Transport</keyword>
<evidence type="ECO:0000256" key="1">
    <source>
        <dbReference type="ARBA" id="ARBA00010578"/>
    </source>
</evidence>
<dbReference type="OrthoDB" id="26242at2759"/>
<comment type="subunit">
    <text evidence="4">Component of the exocyst complex.</text>
</comment>
<feature type="compositionally biased region" description="Low complexity" evidence="5">
    <location>
        <begin position="245"/>
        <end position="270"/>
    </location>
</feature>
<sequence>MPRLNFNVDEATLLKAYKISTLNPTKWEEVDHDFDESIANATTMLAPSAGSGVADGQKEDLLGLGPAKRWEQNIVKDLDMETKSSLLLSSKTFSPAQYLAFAHPNATYHDLSCGISHLQKSIEAREEALRVLVEEGFDRFVVVKSAVDGLYEDMKHGILAPETEHGTQPLRDHLKNGAQKANQIFLPVLETVSKADKLRTTLGVFERSSFIMESIDAGKYDLALRDYKKGKYLLENRPGQLLPISSSQSTSSSSGSASLTNATGSVSGTQLQQMQMQQRRILNKVWTSVEKAMGEMRKVLIAQLQDSSRSVEDHERTLETLMELQTGAVANAEDLMWTYFDSHHVYIMDKMTAAHRAGMRAVDAALHCASGTSSSADSQATSIPGSLVSQLKLAMAGLEARDTDMLIAKLASRSDLVWSAILELVKSISEAVSTSLPSFWRVGKGFLEGRFKKPVNGSSLEKATTRRSPGQCRNMVYDIIKLYISLISQTFMLSDVTVMSRSQSSQSSSSSGSSNVRSRDVSGKINNGNPSPSPKYEPPPVFPRESNSLSTAFHLQKIVGEVVDCVGELLGLDLDAPGSGEAKNGLKSLVESLKWRIMDVLINEWIRDSSLFYHLESWVANANATVNVKSKRSPATTSTQHLEQFERFQRYMTIAAYRIASTTNSELSSSSSSTNLVKVSASTSARQAQGQVVIPHMFVGKVTRGFMDAVYKFLDGLMLLASDEAPVARGDFGQVAITGNEMSFSQLFDLRDGNIRLLLVIANLGQFKKVVIPGMITQLESAFGASMAEDQAALTGVVEELDQTLFEAYVRPKATVIKEEISKAMLQGGEIDWYRAPHPVALRHYVSEVMNYLVEVHSQVCNVAPSLLDRVLIALIDELGQEASKCLGNVTRFGTGGLLQVVMELTFIHKSLANYGRETSAGKKIEDIYTKQVTKAYSPSAREDKDFQKAFDEMQETLAEARRATGVQFLCFRRMKETEKKKDGNKESSRKDTNAGRTRVARIT</sequence>
<comment type="function">
    <text evidence="4">Component of the exocyst complex involved in the docking of exocytic vesicles with fusion sites on the plasma membrane.</text>
</comment>
<dbReference type="PANTHER" id="PTHR13043:SF1">
    <property type="entry name" value="EXOCYST COMPLEX COMPONENT 2"/>
    <property type="match status" value="1"/>
</dbReference>
<dbReference type="PANTHER" id="PTHR13043">
    <property type="entry name" value="EXOCYST COMPLEX COMPONENT SEC5"/>
    <property type="match status" value="1"/>
</dbReference>
<evidence type="ECO:0000313" key="8">
    <source>
        <dbReference type="Proteomes" id="UP000283269"/>
    </source>
</evidence>
<dbReference type="GO" id="GO:0000145">
    <property type="term" value="C:exocyst"/>
    <property type="evidence" value="ECO:0007669"/>
    <property type="project" value="UniProtKB-UniRule"/>
</dbReference>
<dbReference type="GO" id="GO:0006893">
    <property type="term" value="P:Golgi to plasma membrane transport"/>
    <property type="evidence" value="ECO:0007669"/>
    <property type="project" value="UniProtKB-UniRule"/>
</dbReference>
<feature type="domain" description="Exocyst complex component EXOC2/Sec5 N-terminal" evidence="6">
    <location>
        <begin position="60"/>
        <end position="972"/>
    </location>
</feature>
<dbReference type="InParanoid" id="A0A409XSU4"/>
<proteinExistence type="inferred from homology"/>
<accession>A0A409XSU4</accession>
<feature type="compositionally biased region" description="Basic and acidic residues" evidence="5">
    <location>
        <begin position="978"/>
        <end position="994"/>
    </location>
</feature>
<feature type="region of interest" description="Disordered" evidence="5">
    <location>
        <begin position="243"/>
        <end position="270"/>
    </location>
</feature>
<feature type="region of interest" description="Disordered" evidence="5">
    <location>
        <begin position="978"/>
        <end position="1004"/>
    </location>
</feature>